<reference evidence="3 4" key="1">
    <citation type="submission" date="2023-03" db="EMBL/GenBank/DDBJ databases">
        <title>Genome insight into feeding habits of ladybird beetles.</title>
        <authorList>
            <person name="Li H.-S."/>
            <person name="Huang Y.-H."/>
            <person name="Pang H."/>
        </authorList>
    </citation>
    <scope>NUCLEOTIDE SEQUENCE [LARGE SCALE GENOMIC DNA]</scope>
    <source>
        <strain evidence="3">SYSU_2023b</strain>
        <tissue evidence="3">Whole body</tissue>
    </source>
</reference>
<sequence>MKALFLVLLGLYGFTIVCAEEDDHFEDGVYKEAIAFVMECSSRDVTLCFKERALKYLDNLPGNMDIGGAIKIKQLDSERSAKHFSPLVLPDEPRAREEVIDKALFDRIAEYLSSHTIEFRLPSESMKDLQRSMMVDEARKKKGGGGGKKGGGGMKMMMMLGMKGALLGALALKFIALIAFKALIIAKIAFTISAIIALKKLLGSKQQSSTYEVVAHPHYEEHGGGGHYDRSFGPELAYRGHLESKVSHIPY</sequence>
<evidence type="ECO:0000313" key="4">
    <source>
        <dbReference type="Proteomes" id="UP001431783"/>
    </source>
</evidence>
<keyword evidence="1" id="KW-0812">Transmembrane</keyword>
<dbReference type="PANTHER" id="PTHR21879">
    <property type="entry name" value="FI03362P-RELATED-RELATED"/>
    <property type="match status" value="1"/>
</dbReference>
<comment type="caution">
    <text evidence="3">The sequence shown here is derived from an EMBL/GenBank/DDBJ whole genome shotgun (WGS) entry which is preliminary data.</text>
</comment>
<keyword evidence="4" id="KW-1185">Reference proteome</keyword>
<dbReference type="Pfam" id="PF07898">
    <property type="entry name" value="DUF1676"/>
    <property type="match status" value="1"/>
</dbReference>
<protein>
    <recommendedName>
        <fullName evidence="5">Osiris 9</fullName>
    </recommendedName>
</protein>
<organism evidence="3 4">
    <name type="scientific">Henosepilachna vigintioctopunctata</name>
    <dbReference type="NCBI Taxonomy" id="420089"/>
    <lineage>
        <taxon>Eukaryota</taxon>
        <taxon>Metazoa</taxon>
        <taxon>Ecdysozoa</taxon>
        <taxon>Arthropoda</taxon>
        <taxon>Hexapoda</taxon>
        <taxon>Insecta</taxon>
        <taxon>Pterygota</taxon>
        <taxon>Neoptera</taxon>
        <taxon>Endopterygota</taxon>
        <taxon>Coleoptera</taxon>
        <taxon>Polyphaga</taxon>
        <taxon>Cucujiformia</taxon>
        <taxon>Coccinelloidea</taxon>
        <taxon>Coccinellidae</taxon>
        <taxon>Epilachninae</taxon>
        <taxon>Epilachnini</taxon>
        <taxon>Henosepilachna</taxon>
    </lineage>
</organism>
<dbReference type="EMBL" id="JARQZJ010000063">
    <property type="protein sequence ID" value="KAK9879996.1"/>
    <property type="molecule type" value="Genomic_DNA"/>
</dbReference>
<evidence type="ECO:0000313" key="3">
    <source>
        <dbReference type="EMBL" id="KAK9879996.1"/>
    </source>
</evidence>
<gene>
    <name evidence="3" type="ORF">WA026_008509</name>
</gene>
<name>A0AAW1UGR0_9CUCU</name>
<proteinExistence type="predicted"/>
<feature type="signal peptide" evidence="2">
    <location>
        <begin position="1"/>
        <end position="19"/>
    </location>
</feature>
<dbReference type="PANTHER" id="PTHR21879:SF1">
    <property type="entry name" value="FI01546P"/>
    <property type="match status" value="1"/>
</dbReference>
<keyword evidence="1" id="KW-1133">Transmembrane helix</keyword>
<keyword evidence="1" id="KW-0472">Membrane</keyword>
<evidence type="ECO:0008006" key="5">
    <source>
        <dbReference type="Google" id="ProtNLM"/>
    </source>
</evidence>
<dbReference type="Proteomes" id="UP001431783">
    <property type="component" value="Unassembled WGS sequence"/>
</dbReference>
<accession>A0AAW1UGR0</accession>
<dbReference type="GO" id="GO:0016020">
    <property type="term" value="C:membrane"/>
    <property type="evidence" value="ECO:0007669"/>
    <property type="project" value="TreeGrafter"/>
</dbReference>
<evidence type="ECO:0000256" key="1">
    <source>
        <dbReference type="SAM" id="Phobius"/>
    </source>
</evidence>
<keyword evidence="2" id="KW-0732">Signal</keyword>
<feature type="chain" id="PRO_5043743952" description="Osiris 9" evidence="2">
    <location>
        <begin position="20"/>
        <end position="251"/>
    </location>
</feature>
<dbReference type="InterPro" id="IPR012464">
    <property type="entry name" value="DUF1676"/>
</dbReference>
<feature type="transmembrane region" description="Helical" evidence="1">
    <location>
        <begin position="165"/>
        <end position="198"/>
    </location>
</feature>
<dbReference type="AlphaFoldDB" id="A0AAW1UGR0"/>
<evidence type="ECO:0000256" key="2">
    <source>
        <dbReference type="SAM" id="SignalP"/>
    </source>
</evidence>